<accession>A0A1G8FA63</accession>
<evidence type="ECO:0000313" key="4">
    <source>
        <dbReference type="Proteomes" id="UP000198956"/>
    </source>
</evidence>
<feature type="chain" id="PRO_5011586102" evidence="1">
    <location>
        <begin position="25"/>
        <end position="121"/>
    </location>
</feature>
<dbReference type="Proteomes" id="UP000826616">
    <property type="component" value="Chromosome"/>
</dbReference>
<dbReference type="EMBL" id="CP080764">
    <property type="protein sequence ID" value="QYY44346.1"/>
    <property type="molecule type" value="Genomic_DNA"/>
</dbReference>
<dbReference type="OrthoDB" id="10014307at2"/>
<feature type="signal peptide" evidence="1">
    <location>
        <begin position="1"/>
        <end position="24"/>
    </location>
</feature>
<gene>
    <name evidence="2" type="ORF">K3F53_09345</name>
    <name evidence="3" type="ORF">SAMN04489735_10607</name>
</gene>
<reference evidence="2 5" key="2">
    <citation type="submission" date="2021-08" db="EMBL/GenBank/DDBJ databases">
        <title>Complete genome sequence of the strain Aneurinibacillus thermoaerophilus CCM 8960.</title>
        <authorList>
            <person name="Musilova J."/>
            <person name="Kourilova X."/>
            <person name="Pernicova I."/>
            <person name="Bezdicek M."/>
            <person name="Lengerova M."/>
            <person name="Obruca S."/>
            <person name="Sedlar K."/>
        </authorList>
    </citation>
    <scope>NUCLEOTIDE SEQUENCE [LARGE SCALE GENOMIC DNA]</scope>
    <source>
        <strain evidence="2 5">CCM 8960</strain>
    </source>
</reference>
<dbReference type="Proteomes" id="UP000198956">
    <property type="component" value="Unassembled WGS sequence"/>
</dbReference>
<organism evidence="3 4">
    <name type="scientific">Aneurinibacillus thermoaerophilus</name>
    <dbReference type="NCBI Taxonomy" id="143495"/>
    <lineage>
        <taxon>Bacteria</taxon>
        <taxon>Bacillati</taxon>
        <taxon>Bacillota</taxon>
        <taxon>Bacilli</taxon>
        <taxon>Bacillales</taxon>
        <taxon>Paenibacillaceae</taxon>
        <taxon>Aneurinibacillus group</taxon>
        <taxon>Aneurinibacillus</taxon>
    </lineage>
</organism>
<reference evidence="3 4" key="1">
    <citation type="submission" date="2016-10" db="EMBL/GenBank/DDBJ databases">
        <authorList>
            <person name="de Groot N.N."/>
        </authorList>
    </citation>
    <scope>NUCLEOTIDE SEQUENCE [LARGE SCALE GENOMIC DNA]</scope>
    <source>
        <strain evidence="3 4">L 420-91</strain>
    </source>
</reference>
<evidence type="ECO:0000313" key="3">
    <source>
        <dbReference type="EMBL" id="SDH78992.1"/>
    </source>
</evidence>
<keyword evidence="5" id="KW-1185">Reference proteome</keyword>
<dbReference type="RefSeq" id="WP_057898841.1">
    <property type="nucleotide sequence ID" value="NZ_CP080764.1"/>
</dbReference>
<name>A0A1G8FA63_ANETH</name>
<dbReference type="GeneID" id="97141571"/>
<keyword evidence="1" id="KW-0732">Signal</keyword>
<evidence type="ECO:0000313" key="2">
    <source>
        <dbReference type="EMBL" id="QYY44346.1"/>
    </source>
</evidence>
<evidence type="ECO:0000313" key="5">
    <source>
        <dbReference type="Proteomes" id="UP000826616"/>
    </source>
</evidence>
<protein>
    <submittedName>
        <fullName evidence="3">Uncharacterized protein</fullName>
    </submittedName>
</protein>
<dbReference type="AlphaFoldDB" id="A0A1G8FA63"/>
<proteinExistence type="predicted"/>
<evidence type="ECO:0000256" key="1">
    <source>
        <dbReference type="SAM" id="SignalP"/>
    </source>
</evidence>
<dbReference type="EMBL" id="FNDE01000060">
    <property type="protein sequence ID" value="SDH78992.1"/>
    <property type="molecule type" value="Genomic_DNA"/>
</dbReference>
<sequence length="121" mass="13422">MKKKVLATLSALSLSISLTPAAFASEQSISPVTEHTVVSDSKIASDTFYERLRVGSTSREIYGYSFVPEYGWPDVIDIRLYEDKNGLTFARVKGVAPGEALVTVDIGNGEKRYYYFTVKKN</sequence>